<keyword evidence="4" id="KW-0804">Transcription</keyword>
<dbReference type="SUPFAM" id="SSF47413">
    <property type="entry name" value="lambda repressor-like DNA-binding domains"/>
    <property type="match status" value="1"/>
</dbReference>
<keyword evidence="3" id="KW-0238">DNA-binding</keyword>
<dbReference type="SMART" id="SM00354">
    <property type="entry name" value="HTH_LACI"/>
    <property type="match status" value="1"/>
</dbReference>
<dbReference type="PANTHER" id="PTHR30146:SF148">
    <property type="entry name" value="HTH-TYPE TRANSCRIPTIONAL REPRESSOR PURR-RELATED"/>
    <property type="match status" value="1"/>
</dbReference>
<organism evidence="6 7">
    <name type="scientific">Paenarthrobacter ureafaciens</name>
    <dbReference type="NCBI Taxonomy" id="37931"/>
    <lineage>
        <taxon>Bacteria</taxon>
        <taxon>Bacillati</taxon>
        <taxon>Actinomycetota</taxon>
        <taxon>Actinomycetes</taxon>
        <taxon>Micrococcales</taxon>
        <taxon>Micrococcaceae</taxon>
        <taxon>Paenarthrobacter</taxon>
    </lineage>
</organism>
<dbReference type="EMBL" id="CP101185">
    <property type="protein sequence ID" value="UYV97430.1"/>
    <property type="molecule type" value="Genomic_DNA"/>
</dbReference>
<evidence type="ECO:0000256" key="3">
    <source>
        <dbReference type="ARBA" id="ARBA00023125"/>
    </source>
</evidence>
<gene>
    <name evidence="6" type="ORF">NL394_20765</name>
</gene>
<dbReference type="PROSITE" id="PS00356">
    <property type="entry name" value="HTH_LACI_1"/>
    <property type="match status" value="1"/>
</dbReference>
<dbReference type="GO" id="GO:0000976">
    <property type="term" value="F:transcription cis-regulatory region binding"/>
    <property type="evidence" value="ECO:0007669"/>
    <property type="project" value="TreeGrafter"/>
</dbReference>
<dbReference type="Gene3D" id="3.40.50.2300">
    <property type="match status" value="2"/>
</dbReference>
<dbReference type="CDD" id="cd01392">
    <property type="entry name" value="HTH_LacI"/>
    <property type="match status" value="1"/>
</dbReference>
<sequence>MEQATPGAAVTLKDVAAASGVSISTASRALDERITSRSAAAAHVRKVAEELGYRRNSFASNLRRGETRTLGVLVPRLSDTVMALMFEAVERAAAARGYFAMVATSGDDPEDERRAAETLLDRNVDGLILATARLGDELPKLLRHRKVAHALVLRTDGESPSAVGDDEVGGYLAVRHLVDLGHRDIAVITGPDFTSTGTARLAGARRALEEAGIAVRDQWMVAAGYGIENGYTAGQTLLAAGHGNRPTAVFAANDNIAMGVMAAAQHNGIAIPTDLALVGYNDTPLSARLPTPLSSVSVPLDQIATTAIELIVNPGTEPRIRRATPTLIPRQSSGVPVRHARAAQP</sequence>
<dbReference type="GO" id="GO:0003700">
    <property type="term" value="F:DNA-binding transcription factor activity"/>
    <property type="evidence" value="ECO:0007669"/>
    <property type="project" value="TreeGrafter"/>
</dbReference>
<dbReference type="InterPro" id="IPR000843">
    <property type="entry name" value="HTH_LacI"/>
</dbReference>
<keyword evidence="1" id="KW-0678">Repressor</keyword>
<evidence type="ECO:0000256" key="1">
    <source>
        <dbReference type="ARBA" id="ARBA00022491"/>
    </source>
</evidence>
<evidence type="ECO:0000256" key="2">
    <source>
        <dbReference type="ARBA" id="ARBA00023015"/>
    </source>
</evidence>
<keyword evidence="2" id="KW-0805">Transcription regulation</keyword>
<dbReference type="RefSeq" id="WP_069696186.1">
    <property type="nucleotide sequence ID" value="NZ_CP043010.1"/>
</dbReference>
<evidence type="ECO:0000313" key="6">
    <source>
        <dbReference type="EMBL" id="UYV97430.1"/>
    </source>
</evidence>
<reference evidence="6" key="1">
    <citation type="submission" date="2022-07" db="EMBL/GenBank/DDBJ databases">
        <authorList>
            <person name="Wu T."/>
        </authorList>
    </citation>
    <scope>NUCLEOTIDE SEQUENCE</scope>
    <source>
        <strain evidence="6">SD-1</strain>
    </source>
</reference>
<evidence type="ECO:0000313" key="7">
    <source>
        <dbReference type="Proteomes" id="UP001163293"/>
    </source>
</evidence>
<dbReference type="PANTHER" id="PTHR30146">
    <property type="entry name" value="LACI-RELATED TRANSCRIPTIONAL REPRESSOR"/>
    <property type="match status" value="1"/>
</dbReference>
<accession>A0AAX3EH89</accession>
<name>A0AAX3EH89_PAEUR</name>
<dbReference type="InterPro" id="IPR046335">
    <property type="entry name" value="LacI/GalR-like_sensor"/>
</dbReference>
<keyword evidence="7" id="KW-1185">Reference proteome</keyword>
<dbReference type="AlphaFoldDB" id="A0AAX3EH89"/>
<dbReference type="Pfam" id="PF00356">
    <property type="entry name" value="LacI"/>
    <property type="match status" value="1"/>
</dbReference>
<dbReference type="InterPro" id="IPR028082">
    <property type="entry name" value="Peripla_BP_I"/>
</dbReference>
<dbReference type="InterPro" id="IPR010982">
    <property type="entry name" value="Lambda_DNA-bd_dom_sf"/>
</dbReference>
<dbReference type="Gene3D" id="1.10.260.40">
    <property type="entry name" value="lambda repressor-like DNA-binding domains"/>
    <property type="match status" value="1"/>
</dbReference>
<protein>
    <submittedName>
        <fullName evidence="6">LacI family transcriptional regulator</fullName>
    </submittedName>
</protein>
<proteinExistence type="predicted"/>
<dbReference type="PROSITE" id="PS50932">
    <property type="entry name" value="HTH_LACI_2"/>
    <property type="match status" value="1"/>
</dbReference>
<dbReference type="SUPFAM" id="SSF53822">
    <property type="entry name" value="Periplasmic binding protein-like I"/>
    <property type="match status" value="1"/>
</dbReference>
<feature type="domain" description="HTH lacI-type" evidence="5">
    <location>
        <begin position="10"/>
        <end position="64"/>
    </location>
</feature>
<dbReference type="Proteomes" id="UP001163293">
    <property type="component" value="Chromosome"/>
</dbReference>
<evidence type="ECO:0000256" key="4">
    <source>
        <dbReference type="ARBA" id="ARBA00023163"/>
    </source>
</evidence>
<dbReference type="Pfam" id="PF13377">
    <property type="entry name" value="Peripla_BP_3"/>
    <property type="match status" value="1"/>
</dbReference>
<evidence type="ECO:0000259" key="5">
    <source>
        <dbReference type="PROSITE" id="PS50932"/>
    </source>
</evidence>